<name>A0AC61TSY6_9CAUD</name>
<accession>A0AC61TSY6</accession>
<dbReference type="EMBL" id="OL473597">
    <property type="protein sequence ID" value="UNH61329.1"/>
    <property type="molecule type" value="Genomic_DNA"/>
</dbReference>
<evidence type="ECO:0000313" key="1">
    <source>
        <dbReference type="EMBL" id="UNH61329.1"/>
    </source>
</evidence>
<protein>
    <submittedName>
        <fullName evidence="1">Uncharacterized protein</fullName>
    </submittedName>
</protein>
<reference evidence="1" key="1">
    <citation type="submission" date="2021-11" db="EMBL/GenBank/DDBJ databases">
        <authorList>
            <person name="Rong C."/>
            <person name="Yang Y."/>
            <person name="Li S."/>
            <person name="Zhou K."/>
            <person name="Xu Y."/>
            <person name="Zhang R."/>
            <person name="Zhang Y."/>
        </authorList>
    </citation>
    <scope>NUCLEOTIDE SEQUENCE</scope>
</reference>
<dbReference type="Proteomes" id="UP000829362">
    <property type="component" value="Segment"/>
</dbReference>
<gene>
    <name evidence="1" type="ORF">SSZBM1_212</name>
</gene>
<organism evidence="1 2">
    <name type="scientific">Synechococcus phage S-SZBM1</name>
    <dbReference type="NCBI Taxonomy" id="2926475"/>
    <lineage>
        <taxon>Viruses</taxon>
        <taxon>Duplodnaviria</taxon>
        <taxon>Heunggongvirae</taxon>
        <taxon>Uroviricota</taxon>
        <taxon>Caudoviricetes</taxon>
        <taxon>Pantevenvirales</taxon>
        <taxon>Kyanoviridae</taxon>
        <taxon>Shenzhenivirus</taxon>
        <taxon>Shenzhenivirus sszbm1</taxon>
    </lineage>
</organism>
<keyword evidence="2" id="KW-1185">Reference proteome</keyword>
<evidence type="ECO:0000313" key="2">
    <source>
        <dbReference type="Proteomes" id="UP000829362"/>
    </source>
</evidence>
<proteinExistence type="predicted"/>
<sequence>MSITNAKLVKESNWALYRARWNVPTAAKHCGMTKREMKMTFREFLKYHPPDYMVNSQLELDLLSN</sequence>